<dbReference type="EMBL" id="CP120983">
    <property type="protein sequence ID" value="WLQ68139.1"/>
    <property type="molecule type" value="Genomic_DNA"/>
</dbReference>
<keyword evidence="4" id="KW-1185">Reference proteome</keyword>
<dbReference type="RefSeq" id="WP_147960554.1">
    <property type="nucleotide sequence ID" value="NZ_CP120983.1"/>
</dbReference>
<evidence type="ECO:0000313" key="3">
    <source>
        <dbReference type="EMBL" id="WLQ68139.1"/>
    </source>
</evidence>
<dbReference type="Proteomes" id="UP001224433">
    <property type="component" value="Chromosome"/>
</dbReference>
<proteinExistence type="predicted"/>
<evidence type="ECO:0000256" key="1">
    <source>
        <dbReference type="SAM" id="MobiDB-lite"/>
    </source>
</evidence>
<accession>A0ABY9JN18</accession>
<dbReference type="InterPro" id="IPR051043">
    <property type="entry name" value="Sulfatase_Mod_Factor_Kinase"/>
</dbReference>
<sequence>MNDIAPEGCCSPGRRQSDAPSANAVTNPADALVRVRRADQARGPAPSPRTSGGAVEDGMVLLPGGAFLMGTEDPEGFLADGEGPVREVRVSAFRIDTHAVSNRRFAEFVAATGHVTEAERFGWSYVFAGFLPAALRRGAGRPEGTPWWCGVEGARWDTPEGPGSGIEDRGDHPVVHVSWNDARAYSRWAGSRLPTEAEWEYAARGGLEQARYPWGDELTPGGEHRCNIWQGQFPTKNTAEDGYAGTAPADAYQPNGFGLYNMAGNVWEWCQDWWSTTHPAGRRSDPRGPGAGDAKVMRGGSYLCHRSYCNRYRVAARTRNTPDSTTGNLGFRCVRSA</sequence>
<reference evidence="3 4" key="1">
    <citation type="submission" date="2023-03" db="EMBL/GenBank/DDBJ databases">
        <title>Isolation and description of six Streptomyces strains from soil environments, able to metabolize different microbial glucans.</title>
        <authorList>
            <person name="Widen T."/>
            <person name="Larsbrink J."/>
        </authorList>
    </citation>
    <scope>NUCLEOTIDE SEQUENCE [LARGE SCALE GENOMIC DNA]</scope>
    <source>
        <strain evidence="3 4">Alt3</strain>
    </source>
</reference>
<gene>
    <name evidence="3" type="ORF">P8A20_33285</name>
</gene>
<feature type="domain" description="Sulfatase-modifying factor enzyme-like" evidence="2">
    <location>
        <begin position="57"/>
        <end position="335"/>
    </location>
</feature>
<name>A0ABY9JN18_9ACTN</name>
<dbReference type="InterPro" id="IPR042095">
    <property type="entry name" value="SUMF_sf"/>
</dbReference>
<dbReference type="InterPro" id="IPR005532">
    <property type="entry name" value="SUMF_dom"/>
</dbReference>
<evidence type="ECO:0000259" key="2">
    <source>
        <dbReference type="Pfam" id="PF03781"/>
    </source>
</evidence>
<protein>
    <submittedName>
        <fullName evidence="3">Formylglycine-generating enzyme family protein</fullName>
    </submittedName>
</protein>
<dbReference type="InterPro" id="IPR016187">
    <property type="entry name" value="CTDL_fold"/>
</dbReference>
<dbReference type="PANTHER" id="PTHR23150">
    <property type="entry name" value="SULFATASE MODIFYING FACTOR 1, 2"/>
    <property type="match status" value="1"/>
</dbReference>
<dbReference type="Pfam" id="PF03781">
    <property type="entry name" value="FGE-sulfatase"/>
    <property type="match status" value="1"/>
</dbReference>
<dbReference type="Gene3D" id="3.90.1580.10">
    <property type="entry name" value="paralog of FGE (formylglycine-generating enzyme)"/>
    <property type="match status" value="1"/>
</dbReference>
<organism evidence="3 4">
    <name type="scientific">Streptomyces glycanivorans</name>
    <dbReference type="NCBI Taxonomy" id="3033808"/>
    <lineage>
        <taxon>Bacteria</taxon>
        <taxon>Bacillati</taxon>
        <taxon>Actinomycetota</taxon>
        <taxon>Actinomycetes</taxon>
        <taxon>Kitasatosporales</taxon>
        <taxon>Streptomycetaceae</taxon>
        <taxon>Streptomyces</taxon>
    </lineage>
</organism>
<feature type="region of interest" description="Disordered" evidence="1">
    <location>
        <begin position="1"/>
        <end position="29"/>
    </location>
</feature>
<dbReference type="PANTHER" id="PTHR23150:SF19">
    <property type="entry name" value="FORMYLGLYCINE-GENERATING ENZYME"/>
    <property type="match status" value="1"/>
</dbReference>
<dbReference type="SUPFAM" id="SSF56436">
    <property type="entry name" value="C-type lectin-like"/>
    <property type="match status" value="1"/>
</dbReference>
<evidence type="ECO:0000313" key="4">
    <source>
        <dbReference type="Proteomes" id="UP001224433"/>
    </source>
</evidence>